<dbReference type="EMBL" id="JAVFWL010000004">
    <property type="protein sequence ID" value="KAK6752512.1"/>
    <property type="molecule type" value="Genomic_DNA"/>
</dbReference>
<evidence type="ECO:0000313" key="1">
    <source>
        <dbReference type="EMBL" id="KAK6752512.1"/>
    </source>
</evidence>
<evidence type="ECO:0000313" key="2">
    <source>
        <dbReference type="Proteomes" id="UP001303046"/>
    </source>
</evidence>
<sequence length="129" mass="14689">MTNASPREINKREIEHDEQYNTSEVFLLTDPHPRLLTDLSVLEKGFLSLRGRKMTGQFAAQSAMKGLLCCIKHRQNSKRTSRCTRSRCTRSIPDKSSSNLSNPERRVAWLALWRFRTIGCAVGAKPLTI</sequence>
<gene>
    <name evidence="1" type="primary">Necator_chrIV.g17045</name>
    <name evidence="1" type="ORF">RB195_003747</name>
</gene>
<protein>
    <submittedName>
        <fullName evidence="1">Uncharacterized protein</fullName>
    </submittedName>
</protein>
<comment type="caution">
    <text evidence="1">The sequence shown here is derived from an EMBL/GenBank/DDBJ whole genome shotgun (WGS) entry which is preliminary data.</text>
</comment>
<dbReference type="Proteomes" id="UP001303046">
    <property type="component" value="Unassembled WGS sequence"/>
</dbReference>
<accession>A0ABR1DPY9</accession>
<organism evidence="1 2">
    <name type="scientific">Necator americanus</name>
    <name type="common">Human hookworm</name>
    <dbReference type="NCBI Taxonomy" id="51031"/>
    <lineage>
        <taxon>Eukaryota</taxon>
        <taxon>Metazoa</taxon>
        <taxon>Ecdysozoa</taxon>
        <taxon>Nematoda</taxon>
        <taxon>Chromadorea</taxon>
        <taxon>Rhabditida</taxon>
        <taxon>Rhabditina</taxon>
        <taxon>Rhabditomorpha</taxon>
        <taxon>Strongyloidea</taxon>
        <taxon>Ancylostomatidae</taxon>
        <taxon>Bunostominae</taxon>
        <taxon>Necator</taxon>
    </lineage>
</organism>
<keyword evidence="2" id="KW-1185">Reference proteome</keyword>
<name>A0ABR1DPY9_NECAM</name>
<proteinExistence type="predicted"/>
<reference evidence="1 2" key="1">
    <citation type="submission" date="2023-08" db="EMBL/GenBank/DDBJ databases">
        <title>A Necator americanus chromosomal reference genome.</title>
        <authorList>
            <person name="Ilik V."/>
            <person name="Petrzelkova K.J."/>
            <person name="Pardy F."/>
            <person name="Fuh T."/>
            <person name="Niatou-Singa F.S."/>
            <person name="Gouil Q."/>
            <person name="Baker L."/>
            <person name="Ritchie M.E."/>
            <person name="Jex A.R."/>
            <person name="Gazzola D."/>
            <person name="Li H."/>
            <person name="Toshio Fujiwara R."/>
            <person name="Zhan B."/>
            <person name="Aroian R.V."/>
            <person name="Pafco B."/>
            <person name="Schwarz E.M."/>
        </authorList>
    </citation>
    <scope>NUCLEOTIDE SEQUENCE [LARGE SCALE GENOMIC DNA]</scope>
    <source>
        <strain evidence="1 2">Aroian</strain>
        <tissue evidence="1">Whole animal</tissue>
    </source>
</reference>